<evidence type="ECO:0000256" key="1">
    <source>
        <dbReference type="SAM" id="Phobius"/>
    </source>
</evidence>
<dbReference type="EMBL" id="OCMT01000005">
    <property type="protein sequence ID" value="SOD20506.1"/>
    <property type="molecule type" value="Genomic_DNA"/>
</dbReference>
<dbReference type="AlphaFoldDB" id="A0A286AF27"/>
<protein>
    <submittedName>
        <fullName evidence="2">Uncharacterized protein</fullName>
    </submittedName>
</protein>
<accession>A0A286AF27</accession>
<keyword evidence="3" id="KW-1185">Reference proteome</keyword>
<organism evidence="2 3">
    <name type="scientific">Pedobacter xixiisoli</name>
    <dbReference type="NCBI Taxonomy" id="1476464"/>
    <lineage>
        <taxon>Bacteria</taxon>
        <taxon>Pseudomonadati</taxon>
        <taxon>Bacteroidota</taxon>
        <taxon>Sphingobacteriia</taxon>
        <taxon>Sphingobacteriales</taxon>
        <taxon>Sphingobacteriaceae</taxon>
        <taxon>Pedobacter</taxon>
    </lineage>
</organism>
<feature type="transmembrane region" description="Helical" evidence="1">
    <location>
        <begin position="41"/>
        <end position="64"/>
    </location>
</feature>
<name>A0A286AF27_9SPHI</name>
<feature type="transmembrane region" description="Helical" evidence="1">
    <location>
        <begin position="16"/>
        <end position="35"/>
    </location>
</feature>
<dbReference type="Proteomes" id="UP000219281">
    <property type="component" value="Unassembled WGS sequence"/>
</dbReference>
<keyword evidence="1" id="KW-1133">Transmembrane helix</keyword>
<keyword evidence="1" id="KW-0812">Transmembrane</keyword>
<dbReference type="OrthoDB" id="799545at2"/>
<gene>
    <name evidence="2" type="ORF">SAMN06297358_4230</name>
</gene>
<keyword evidence="1" id="KW-0472">Membrane</keyword>
<dbReference type="RefSeq" id="WP_097134005.1">
    <property type="nucleotide sequence ID" value="NZ_OCMT01000005.1"/>
</dbReference>
<evidence type="ECO:0000313" key="3">
    <source>
        <dbReference type="Proteomes" id="UP000219281"/>
    </source>
</evidence>
<evidence type="ECO:0000313" key="2">
    <source>
        <dbReference type="EMBL" id="SOD20506.1"/>
    </source>
</evidence>
<proteinExistence type="predicted"/>
<reference evidence="3" key="1">
    <citation type="submission" date="2017-09" db="EMBL/GenBank/DDBJ databases">
        <authorList>
            <person name="Varghese N."/>
            <person name="Submissions S."/>
        </authorList>
    </citation>
    <scope>NUCLEOTIDE SEQUENCE [LARGE SCALE GENOMIC DNA]</scope>
    <source>
        <strain evidence="3">CGMCC 1.12803</strain>
    </source>
</reference>
<sequence>MDAKERENSIDTANQPSIYMTILVGVVICVVGTFLRFAFDALWLSLLSWAILAVGTVICCKGVFRILGSSKS</sequence>